<dbReference type="Proteomes" id="UP000325393">
    <property type="component" value="Chromosome"/>
</dbReference>
<dbReference type="RefSeq" id="WP_056970247.1">
    <property type="nucleotide sequence ID" value="NZ_AP014808.1"/>
</dbReference>
<reference evidence="3 5" key="1">
    <citation type="submission" date="2015-03" db="EMBL/GenBank/DDBJ databases">
        <title>Complete genome sequence of Lactobacillus acetotolerans NBRC 13120.</title>
        <authorList>
            <person name="Toh H."/>
            <person name="Morita H."/>
            <person name="Fujita N."/>
        </authorList>
    </citation>
    <scope>NUCLEOTIDE SEQUENCE [LARGE SCALE GENOMIC DNA]</scope>
    <source>
        <strain evidence="3 5">NBRC 13120</strain>
    </source>
</reference>
<dbReference type="OrthoDB" id="9811174at2"/>
<dbReference type="InterPro" id="IPR009061">
    <property type="entry name" value="DNA-bd_dom_put_sf"/>
</dbReference>
<evidence type="ECO:0000313" key="4">
    <source>
        <dbReference type="EMBL" id="QFG51871.1"/>
    </source>
</evidence>
<dbReference type="SMART" id="SM00422">
    <property type="entry name" value="HTH_MERR"/>
    <property type="match status" value="1"/>
</dbReference>
<dbReference type="EMBL" id="AP014808">
    <property type="protein sequence ID" value="BAQ57901.1"/>
    <property type="molecule type" value="Genomic_DNA"/>
</dbReference>
<name>A0A0D6A557_9LACO</name>
<dbReference type="PROSITE" id="PS50937">
    <property type="entry name" value="HTH_MERR_2"/>
    <property type="match status" value="1"/>
</dbReference>
<dbReference type="Pfam" id="PF13411">
    <property type="entry name" value="MerR_1"/>
    <property type="match status" value="1"/>
</dbReference>
<dbReference type="EMBL" id="CP044496">
    <property type="protein sequence ID" value="QFG51871.1"/>
    <property type="molecule type" value="Genomic_DNA"/>
</dbReference>
<dbReference type="GeneID" id="78212875"/>
<protein>
    <submittedName>
        <fullName evidence="3 4">Transcriptional regulator</fullName>
    </submittedName>
</protein>
<evidence type="ECO:0000313" key="3">
    <source>
        <dbReference type="EMBL" id="BAQ57901.1"/>
    </source>
</evidence>
<accession>A0A0D6A557</accession>
<dbReference type="Gene3D" id="1.10.1660.10">
    <property type="match status" value="1"/>
</dbReference>
<keyword evidence="1" id="KW-0238">DNA-binding</keyword>
<dbReference type="GO" id="GO:0003700">
    <property type="term" value="F:DNA-binding transcription factor activity"/>
    <property type="evidence" value="ECO:0007669"/>
    <property type="project" value="InterPro"/>
</dbReference>
<gene>
    <name evidence="4" type="ORF">LA749_07730</name>
    <name evidence="3" type="ORF">LBAT_1512</name>
</gene>
<reference evidence="4 6" key="2">
    <citation type="submission" date="2019-09" db="EMBL/GenBank/DDBJ databases">
        <title>Genome sequencing of Lactobacillus acetotolerans.</title>
        <authorList>
            <person name="Kim K."/>
        </authorList>
    </citation>
    <scope>NUCLEOTIDE SEQUENCE [LARGE SCALE GENOMIC DNA]</scope>
    <source>
        <strain evidence="4 6">LA749</strain>
    </source>
</reference>
<dbReference type="Proteomes" id="UP000035709">
    <property type="component" value="Chromosome"/>
</dbReference>
<evidence type="ECO:0000313" key="6">
    <source>
        <dbReference type="Proteomes" id="UP000325393"/>
    </source>
</evidence>
<dbReference type="PATRIC" id="fig|1600.4.peg.1544"/>
<organism evidence="3 5">
    <name type="scientific">Lactobacillus acetotolerans</name>
    <dbReference type="NCBI Taxonomy" id="1600"/>
    <lineage>
        <taxon>Bacteria</taxon>
        <taxon>Bacillati</taxon>
        <taxon>Bacillota</taxon>
        <taxon>Bacilli</taxon>
        <taxon>Lactobacillales</taxon>
        <taxon>Lactobacillaceae</taxon>
        <taxon>Lactobacillus</taxon>
    </lineage>
</organism>
<feature type="domain" description="HTH merR-type" evidence="2">
    <location>
        <begin position="1"/>
        <end position="69"/>
    </location>
</feature>
<dbReference type="InterPro" id="IPR047057">
    <property type="entry name" value="MerR_fam"/>
</dbReference>
<dbReference type="CDD" id="cd01109">
    <property type="entry name" value="HTH_YyaN"/>
    <property type="match status" value="1"/>
</dbReference>
<evidence type="ECO:0000256" key="1">
    <source>
        <dbReference type="ARBA" id="ARBA00023125"/>
    </source>
</evidence>
<dbReference type="PANTHER" id="PTHR30204:SF98">
    <property type="entry name" value="HTH-TYPE TRANSCRIPTIONAL REGULATOR ADHR"/>
    <property type="match status" value="1"/>
</dbReference>
<dbReference type="PANTHER" id="PTHR30204">
    <property type="entry name" value="REDOX-CYCLING DRUG-SENSING TRANSCRIPTIONAL ACTIVATOR SOXR"/>
    <property type="match status" value="1"/>
</dbReference>
<keyword evidence="5" id="KW-1185">Reference proteome</keyword>
<dbReference type="SUPFAM" id="SSF46955">
    <property type="entry name" value="Putative DNA-binding domain"/>
    <property type="match status" value="1"/>
</dbReference>
<dbReference type="KEGG" id="lae:LBAT_1512"/>
<dbReference type="InterPro" id="IPR000551">
    <property type="entry name" value="MerR-type_HTH_dom"/>
</dbReference>
<sequence length="131" mass="15694">MNIDEASKEMQVSKSTLRYWESAELIPKVAKNKSGYRVYSEKELNWIFYIKCLRKAGMPIGKLREFVNLYRSSSNKSKRKNLLIEQKNTLLKQKREVEKTLNYLSYKIDNFDTHMLNYENEKLAYKQKIKI</sequence>
<dbReference type="GO" id="GO:0003677">
    <property type="term" value="F:DNA binding"/>
    <property type="evidence" value="ECO:0007669"/>
    <property type="project" value="UniProtKB-KW"/>
</dbReference>
<proteinExistence type="predicted"/>
<evidence type="ECO:0000313" key="5">
    <source>
        <dbReference type="Proteomes" id="UP000035709"/>
    </source>
</evidence>
<dbReference type="STRING" id="1600.LBAT_1512"/>
<dbReference type="AlphaFoldDB" id="A0A0D6A557"/>
<evidence type="ECO:0000259" key="2">
    <source>
        <dbReference type="PROSITE" id="PS50937"/>
    </source>
</evidence>